<proteinExistence type="predicted"/>
<keyword evidence="2" id="KW-1185">Reference proteome</keyword>
<evidence type="ECO:0000313" key="2">
    <source>
        <dbReference type="Proteomes" id="UP001062846"/>
    </source>
</evidence>
<gene>
    <name evidence="1" type="ORF">RHMOL_Rhmol05G0006000</name>
</gene>
<protein>
    <submittedName>
        <fullName evidence="1">Uncharacterized protein</fullName>
    </submittedName>
</protein>
<sequence length="71" mass="7615">MLTFRKMHSQGLKPNGTGISGVLPAVGDLEDFILGSQIHGDVINMGIESDKCVSAPSVKPYESHLTNWTST</sequence>
<dbReference type="Proteomes" id="UP001062846">
    <property type="component" value="Chromosome 5"/>
</dbReference>
<name>A0ACC0NJD3_RHOML</name>
<reference evidence="1" key="1">
    <citation type="submission" date="2022-02" db="EMBL/GenBank/DDBJ databases">
        <title>Plant Genome Project.</title>
        <authorList>
            <person name="Zhang R.-G."/>
        </authorList>
    </citation>
    <scope>NUCLEOTIDE SEQUENCE</scope>
    <source>
        <strain evidence="1">AT1</strain>
    </source>
</reference>
<evidence type="ECO:0000313" key="1">
    <source>
        <dbReference type="EMBL" id="KAI8553320.1"/>
    </source>
</evidence>
<comment type="caution">
    <text evidence="1">The sequence shown here is derived from an EMBL/GenBank/DDBJ whole genome shotgun (WGS) entry which is preliminary data.</text>
</comment>
<dbReference type="EMBL" id="CM046392">
    <property type="protein sequence ID" value="KAI8553320.1"/>
    <property type="molecule type" value="Genomic_DNA"/>
</dbReference>
<accession>A0ACC0NJD3</accession>
<organism evidence="1 2">
    <name type="scientific">Rhododendron molle</name>
    <name type="common">Chinese azalea</name>
    <name type="synonym">Azalea mollis</name>
    <dbReference type="NCBI Taxonomy" id="49168"/>
    <lineage>
        <taxon>Eukaryota</taxon>
        <taxon>Viridiplantae</taxon>
        <taxon>Streptophyta</taxon>
        <taxon>Embryophyta</taxon>
        <taxon>Tracheophyta</taxon>
        <taxon>Spermatophyta</taxon>
        <taxon>Magnoliopsida</taxon>
        <taxon>eudicotyledons</taxon>
        <taxon>Gunneridae</taxon>
        <taxon>Pentapetalae</taxon>
        <taxon>asterids</taxon>
        <taxon>Ericales</taxon>
        <taxon>Ericaceae</taxon>
        <taxon>Ericoideae</taxon>
        <taxon>Rhodoreae</taxon>
        <taxon>Rhododendron</taxon>
    </lineage>
</organism>